<keyword evidence="9" id="KW-1185">Reference proteome</keyword>
<protein>
    <recommendedName>
        <fullName evidence="6">Vacuolar protein sorting-associated protein 35</fullName>
    </recommendedName>
</protein>
<feature type="region of interest" description="Disordered" evidence="7">
    <location>
        <begin position="1"/>
        <end position="27"/>
    </location>
</feature>
<dbReference type="PANTHER" id="PTHR11099">
    <property type="entry name" value="VACUOLAR SORTING PROTEIN 35"/>
    <property type="match status" value="1"/>
</dbReference>
<keyword evidence="5" id="KW-0472">Membrane</keyword>
<dbReference type="PANTHER" id="PTHR11099:SF0">
    <property type="entry name" value="VACUOLAR PROTEIN SORTING-ASSOCIATED PROTEIN 35"/>
    <property type="match status" value="1"/>
</dbReference>
<evidence type="ECO:0000313" key="8">
    <source>
        <dbReference type="EMBL" id="KAJ3139107.1"/>
    </source>
</evidence>
<comment type="function">
    <text evidence="6">Plays a role in vesicular protein sorting.</text>
</comment>
<dbReference type="InterPro" id="IPR005378">
    <property type="entry name" value="Vps35"/>
</dbReference>
<dbReference type="GO" id="GO:0042147">
    <property type="term" value="P:retrograde transport, endosome to Golgi"/>
    <property type="evidence" value="ECO:0007669"/>
    <property type="project" value="InterPro"/>
</dbReference>
<evidence type="ECO:0000256" key="1">
    <source>
        <dbReference type="ARBA" id="ARBA00004170"/>
    </source>
</evidence>
<name>A0AAD5TB53_9FUNG</name>
<dbReference type="Pfam" id="PF03635">
    <property type="entry name" value="Vps35"/>
    <property type="match status" value="1"/>
</dbReference>
<proteinExistence type="inferred from homology"/>
<sequence length="1025" mass="115099">MNQNTPPSYTSERRASTVGQMLSNSNAQQTQTQLLDDALAVVRSHAKNMRRCLDAGFTMDGFRHASLMLATLRTSALTPRNYYELYMAIFDQLSAYLAPHLYDGHINGQHTLSDLYELVQYAGNIVPRLYLMATVGAVYMRVAAKSKIPLSENVLPPPVKEILNDLLEMARGVQHPTRGLFFRYYLSSMTRDYMPNHLVDGPLGTLSTSVHFILQNFIEMNKLWVRLQYIGHSSERDKREIERKELKVIVGSGLVRLSQLEGLEVDLYRTSVLPSLLGEIVSCKDLIAQEYLMDIIIQVFPEDFHFRTLDLLLAATMQLTRAATVKQTVLGLVERFIAYADRTREDAAETRRLSIGEIDTSKSLPTVYDGIPEEVPLFPLFWEQITSLAQTRTEFTIYDNASLLVSLQTLCLKVYPNKLEYIDKILGFAKERVLLAKRDELKNRKTESTILKLLLAPIETYSDNPLKLLKFPSSKNSSTFSHNSLIEPSIRSNSSSFCGNFTDLLRLLPHTPRRKVAYTVAKSVVSVGASNVSQKFSVDSCDSVEALFGELCSVLVTDCLDGNVCGAIIPSATRKFSAITTSDEEEMIDDEIGLLKLDWDDIIEEQEFIAKLIHLVRSPSGHPDDNLELLAVLRQHLGTGGDLRIRFTLPPFLHRCFATVHDYLSLDDFKLEDISERLLSLYQFINETVKALSHAKYVYTDSDDTYFDIPPRFGSGLQIPGLASLSLFLAAAKCADSSGHEEPAYEFVVEAFTCYEESAALDSKTQVSALIIFIGALSAMHGFGYRNYETLVARIAGYAGRLLRKTDQARMLLAVAVLFWEQEKEERVLAPVGRKVDTINTNKTKTVEKIGYNELFGDAIDAGFTKSKKDDMEKSYRNGPKVLECLQKALALANAVLDPAVRFELFVLTLERYVLFYEMKIDTIHIRHLNFLVDLIKSEIAKFDASANIASAKMSFGSSIFSGQPAIGSASGNHEAPRHVSRHFESILGHLRFLKNEEVSSYEEADLGIGHASHQFRNSWNELNI</sequence>
<reference evidence="8" key="1">
    <citation type="submission" date="2020-05" db="EMBL/GenBank/DDBJ databases">
        <title>Phylogenomic resolution of chytrid fungi.</title>
        <authorList>
            <person name="Stajich J.E."/>
            <person name="Amses K."/>
            <person name="Simmons R."/>
            <person name="Seto K."/>
            <person name="Myers J."/>
            <person name="Bonds A."/>
            <person name="Quandt C.A."/>
            <person name="Barry K."/>
            <person name="Liu P."/>
            <person name="Grigoriev I."/>
            <person name="Longcore J.E."/>
            <person name="James T.Y."/>
        </authorList>
    </citation>
    <scope>NUCLEOTIDE SEQUENCE</scope>
    <source>
        <strain evidence="8">JEL0513</strain>
    </source>
</reference>
<dbReference type="InterPro" id="IPR042491">
    <property type="entry name" value="Vps35_C"/>
</dbReference>
<dbReference type="GO" id="GO:0005829">
    <property type="term" value="C:cytosol"/>
    <property type="evidence" value="ECO:0007669"/>
    <property type="project" value="GOC"/>
</dbReference>
<dbReference type="EMBL" id="JADGJH010000080">
    <property type="protein sequence ID" value="KAJ3139107.1"/>
    <property type="molecule type" value="Genomic_DNA"/>
</dbReference>
<evidence type="ECO:0000313" key="9">
    <source>
        <dbReference type="Proteomes" id="UP001211907"/>
    </source>
</evidence>
<evidence type="ECO:0000256" key="4">
    <source>
        <dbReference type="ARBA" id="ARBA00022927"/>
    </source>
</evidence>
<evidence type="ECO:0000256" key="6">
    <source>
        <dbReference type="PIRNR" id="PIRNR009375"/>
    </source>
</evidence>
<comment type="caution">
    <text evidence="8">The sequence shown here is derived from an EMBL/GenBank/DDBJ whole genome shotgun (WGS) entry which is preliminary data.</text>
</comment>
<dbReference type="GO" id="GO:0005770">
    <property type="term" value="C:late endosome"/>
    <property type="evidence" value="ECO:0007669"/>
    <property type="project" value="TreeGrafter"/>
</dbReference>
<comment type="subcellular location">
    <subcellularLocation>
        <location evidence="1">Membrane</location>
        <topology evidence="1">Peripheral membrane protein</topology>
    </subcellularLocation>
</comment>
<evidence type="ECO:0000256" key="2">
    <source>
        <dbReference type="ARBA" id="ARBA00006536"/>
    </source>
</evidence>
<dbReference type="PIRSF" id="PIRSF009375">
    <property type="entry name" value="Retromer_Vps35"/>
    <property type="match status" value="1"/>
</dbReference>
<organism evidence="8 9">
    <name type="scientific">Physocladia obscura</name>
    <dbReference type="NCBI Taxonomy" id="109957"/>
    <lineage>
        <taxon>Eukaryota</taxon>
        <taxon>Fungi</taxon>
        <taxon>Fungi incertae sedis</taxon>
        <taxon>Chytridiomycota</taxon>
        <taxon>Chytridiomycota incertae sedis</taxon>
        <taxon>Chytridiomycetes</taxon>
        <taxon>Chytridiales</taxon>
        <taxon>Chytriomycetaceae</taxon>
        <taxon>Physocladia</taxon>
    </lineage>
</organism>
<feature type="compositionally biased region" description="Polar residues" evidence="7">
    <location>
        <begin position="17"/>
        <end position="26"/>
    </location>
</feature>
<accession>A0AAD5TB53</accession>
<feature type="compositionally biased region" description="Polar residues" evidence="7">
    <location>
        <begin position="1"/>
        <end position="10"/>
    </location>
</feature>
<keyword evidence="3 6" id="KW-0813">Transport</keyword>
<dbReference type="GO" id="GO:0006886">
    <property type="term" value="P:intracellular protein transport"/>
    <property type="evidence" value="ECO:0007669"/>
    <property type="project" value="TreeGrafter"/>
</dbReference>
<evidence type="ECO:0000256" key="5">
    <source>
        <dbReference type="ARBA" id="ARBA00023136"/>
    </source>
</evidence>
<gene>
    <name evidence="8" type="primary">VPS35_2</name>
    <name evidence="8" type="ORF">HK100_011957</name>
</gene>
<dbReference type="AlphaFoldDB" id="A0AAD5TB53"/>
<evidence type="ECO:0000256" key="3">
    <source>
        <dbReference type="ARBA" id="ARBA00022448"/>
    </source>
</evidence>
<dbReference type="Proteomes" id="UP001211907">
    <property type="component" value="Unassembled WGS sequence"/>
</dbReference>
<evidence type="ECO:0000256" key="7">
    <source>
        <dbReference type="SAM" id="MobiDB-lite"/>
    </source>
</evidence>
<comment type="similarity">
    <text evidence="2 6">Belongs to the VPS35 family.</text>
</comment>
<dbReference type="Gene3D" id="1.25.40.660">
    <property type="entry name" value="Vacuolar protein sorting-associated protein 35, helical subcomplex Vps35-C"/>
    <property type="match status" value="1"/>
</dbReference>
<keyword evidence="4 6" id="KW-0653">Protein transport</keyword>
<dbReference type="GO" id="GO:0030906">
    <property type="term" value="C:retromer, cargo-selective complex"/>
    <property type="evidence" value="ECO:0007669"/>
    <property type="project" value="InterPro"/>
</dbReference>